<keyword evidence="2" id="KW-0732">Signal</keyword>
<reference evidence="3 4" key="1">
    <citation type="submission" date="2021-05" db="EMBL/GenBank/DDBJ databases">
        <title>A Polyphasic approach of four new species of the genus Ohtaekwangia: Ohtaekwangia histidinii sp. nov., Ohtaekwangia cretensis sp. nov., Ohtaekwangia indiensis sp. nov., Ohtaekwangia reichenbachii sp. nov. from diverse environment.</title>
        <authorList>
            <person name="Octaviana S."/>
        </authorList>
    </citation>
    <scope>NUCLEOTIDE SEQUENCE [LARGE SCALE GENOMIC DNA]</scope>
    <source>
        <strain evidence="3 4">PWU37</strain>
    </source>
</reference>
<dbReference type="EMBL" id="JAHESC010000052">
    <property type="protein sequence ID" value="MBT1689987.1"/>
    <property type="molecule type" value="Genomic_DNA"/>
</dbReference>
<evidence type="ECO:0000256" key="2">
    <source>
        <dbReference type="SAM" id="SignalP"/>
    </source>
</evidence>
<feature type="signal peptide" evidence="2">
    <location>
        <begin position="1"/>
        <end position="20"/>
    </location>
</feature>
<dbReference type="PROSITE" id="PS51257">
    <property type="entry name" value="PROKAR_LIPOPROTEIN"/>
    <property type="match status" value="1"/>
</dbReference>
<accession>A0AAP2DEW6</accession>
<comment type="caution">
    <text evidence="3">The sequence shown here is derived from an EMBL/GenBank/DDBJ whole genome shotgun (WGS) entry which is preliminary data.</text>
</comment>
<dbReference type="AlphaFoldDB" id="A0AAP2DEW6"/>
<sequence length="119" mass="13331">MRTLLCLWLVLLLTACQSGRIPCPEPRAAKVKRSVIHKRFLDSDETLSAKAEDTKTHAKGGNKSSVRTISSVSVEEWDCPQPGRKKYMPRSVKQNIRKNMKKINAPESKRDSAAATVRP</sequence>
<feature type="chain" id="PRO_5043020513" evidence="2">
    <location>
        <begin position="21"/>
        <end position="119"/>
    </location>
</feature>
<protein>
    <submittedName>
        <fullName evidence="3">Uncharacterized protein</fullName>
    </submittedName>
</protein>
<organism evidence="3 4">
    <name type="scientific">Dawidia soli</name>
    <dbReference type="NCBI Taxonomy" id="2782352"/>
    <lineage>
        <taxon>Bacteria</taxon>
        <taxon>Pseudomonadati</taxon>
        <taxon>Bacteroidota</taxon>
        <taxon>Cytophagia</taxon>
        <taxon>Cytophagales</taxon>
        <taxon>Chryseotaleaceae</taxon>
        <taxon>Dawidia</taxon>
    </lineage>
</organism>
<gene>
    <name evidence="3" type="ORF">KK078_25715</name>
</gene>
<keyword evidence="4" id="KW-1185">Reference proteome</keyword>
<feature type="region of interest" description="Disordered" evidence="1">
    <location>
        <begin position="97"/>
        <end position="119"/>
    </location>
</feature>
<evidence type="ECO:0000313" key="4">
    <source>
        <dbReference type="Proteomes" id="UP001319180"/>
    </source>
</evidence>
<proteinExistence type="predicted"/>
<name>A0AAP2DEW6_9BACT</name>
<dbReference type="RefSeq" id="WP_254093207.1">
    <property type="nucleotide sequence ID" value="NZ_JAHESC010000052.1"/>
</dbReference>
<evidence type="ECO:0000256" key="1">
    <source>
        <dbReference type="SAM" id="MobiDB-lite"/>
    </source>
</evidence>
<dbReference type="Proteomes" id="UP001319180">
    <property type="component" value="Unassembled WGS sequence"/>
</dbReference>
<evidence type="ECO:0000313" key="3">
    <source>
        <dbReference type="EMBL" id="MBT1689987.1"/>
    </source>
</evidence>